<dbReference type="PANTHER" id="PTHR33507">
    <property type="entry name" value="INNER MEMBRANE PROTEIN YBBJ"/>
    <property type="match status" value="1"/>
</dbReference>
<keyword evidence="2 5" id="KW-0812">Transmembrane</keyword>
<evidence type="ECO:0000256" key="2">
    <source>
        <dbReference type="ARBA" id="ARBA00022692"/>
    </source>
</evidence>
<evidence type="ECO:0000256" key="1">
    <source>
        <dbReference type="ARBA" id="ARBA00004141"/>
    </source>
</evidence>
<comment type="caution">
    <text evidence="8">The sequence shown here is derived from an EMBL/GenBank/DDBJ whole genome shotgun (WGS) entry which is preliminary data.</text>
</comment>
<evidence type="ECO:0000256" key="3">
    <source>
        <dbReference type="ARBA" id="ARBA00022989"/>
    </source>
</evidence>
<proteinExistence type="predicted"/>
<keyword evidence="4 5" id="KW-0472">Membrane</keyword>
<dbReference type="GO" id="GO:0005886">
    <property type="term" value="C:plasma membrane"/>
    <property type="evidence" value="ECO:0007669"/>
    <property type="project" value="TreeGrafter"/>
</dbReference>
<dbReference type="RefSeq" id="WP_066090899.1">
    <property type="nucleotide sequence ID" value="NZ_LRVM01000016.1"/>
</dbReference>
<dbReference type="Pfam" id="PF24961">
    <property type="entry name" value="NfeD_membrane"/>
    <property type="match status" value="1"/>
</dbReference>
<dbReference type="OrthoDB" id="9806253at2"/>
<evidence type="ECO:0000256" key="4">
    <source>
        <dbReference type="ARBA" id="ARBA00023136"/>
    </source>
</evidence>
<sequence>MLPWIGVLAILGLVLIYAEMLIPGFGVFGVLGIVSLMCSTILAAKIYGFFVFFVMLISLIILFFAMLVLVKKSGLYNKVILRDRQDVQDFDESKLVGLIGKTGITRTTLRPFGIAEIDGKSFDVRSLGDFIDKGKKVEVIQISGKTVTVKEWKEES</sequence>
<dbReference type="Gene3D" id="2.40.50.140">
    <property type="entry name" value="Nucleic acid-binding proteins"/>
    <property type="match status" value="1"/>
</dbReference>
<feature type="transmembrane region" description="Helical" evidence="5">
    <location>
        <begin position="7"/>
        <end position="34"/>
    </location>
</feature>
<comment type="subcellular location">
    <subcellularLocation>
        <location evidence="1">Membrane</location>
        <topology evidence="1">Multi-pass membrane protein</topology>
    </subcellularLocation>
</comment>
<dbReference type="InterPro" id="IPR002810">
    <property type="entry name" value="NfeD-like_C"/>
</dbReference>
<keyword evidence="3 5" id="KW-1133">Transmembrane helix</keyword>
<gene>
    <name evidence="8" type="ORF">CLNEO_29000</name>
</gene>
<evidence type="ECO:0000259" key="7">
    <source>
        <dbReference type="Pfam" id="PF24961"/>
    </source>
</evidence>
<dbReference type="Proteomes" id="UP000070539">
    <property type="component" value="Unassembled WGS sequence"/>
</dbReference>
<dbReference type="InterPro" id="IPR012340">
    <property type="entry name" value="NA-bd_OB-fold"/>
</dbReference>
<evidence type="ECO:0000313" key="8">
    <source>
        <dbReference type="EMBL" id="KXL51754.1"/>
    </source>
</evidence>
<dbReference type="Pfam" id="PF01957">
    <property type="entry name" value="NfeD"/>
    <property type="match status" value="1"/>
</dbReference>
<feature type="domain" description="NfeD-like C-terminal" evidence="6">
    <location>
        <begin position="97"/>
        <end position="150"/>
    </location>
</feature>
<name>A0A136WB57_9FIRM</name>
<evidence type="ECO:0000259" key="6">
    <source>
        <dbReference type="Pfam" id="PF01957"/>
    </source>
</evidence>
<dbReference type="EMBL" id="LRVM01000016">
    <property type="protein sequence ID" value="KXL51754.1"/>
    <property type="molecule type" value="Genomic_DNA"/>
</dbReference>
<dbReference type="SUPFAM" id="SSF141322">
    <property type="entry name" value="NfeD domain-like"/>
    <property type="match status" value="1"/>
</dbReference>
<organism evidence="8 9">
    <name type="scientific">Anaerotignum neopropionicum</name>
    <dbReference type="NCBI Taxonomy" id="36847"/>
    <lineage>
        <taxon>Bacteria</taxon>
        <taxon>Bacillati</taxon>
        <taxon>Bacillota</taxon>
        <taxon>Clostridia</taxon>
        <taxon>Lachnospirales</taxon>
        <taxon>Anaerotignaceae</taxon>
        <taxon>Anaerotignum</taxon>
    </lineage>
</organism>
<dbReference type="InterPro" id="IPR056739">
    <property type="entry name" value="NfeD_membrane"/>
</dbReference>
<feature type="domain" description="NfeD integral membrane" evidence="7">
    <location>
        <begin position="7"/>
        <end position="70"/>
    </location>
</feature>
<dbReference type="AlphaFoldDB" id="A0A136WB57"/>
<keyword evidence="9" id="KW-1185">Reference proteome</keyword>
<accession>A0A136WB57</accession>
<reference evidence="8 9" key="1">
    <citation type="submission" date="2016-01" db="EMBL/GenBank/DDBJ databases">
        <title>Genome sequence of Clostridium neopropionicum X4, DSM-3847.</title>
        <authorList>
            <person name="Poehlein A."/>
            <person name="Beck M.H."/>
            <person name="Bengelsdorf F.R."/>
            <person name="Daniel R."/>
            <person name="Duerre P."/>
        </authorList>
    </citation>
    <scope>NUCLEOTIDE SEQUENCE [LARGE SCALE GENOMIC DNA]</scope>
    <source>
        <strain evidence="8 9">DSM-3847</strain>
    </source>
</reference>
<dbReference type="InterPro" id="IPR052165">
    <property type="entry name" value="Membrane_assoc_protease"/>
</dbReference>
<dbReference type="STRING" id="36847.CLNEO_29000"/>
<evidence type="ECO:0000313" key="9">
    <source>
        <dbReference type="Proteomes" id="UP000070539"/>
    </source>
</evidence>
<protein>
    <submittedName>
        <fullName evidence="8">Uncharacterized protein</fullName>
    </submittedName>
</protein>
<evidence type="ECO:0000256" key="5">
    <source>
        <dbReference type="SAM" id="Phobius"/>
    </source>
</evidence>
<feature type="transmembrane region" description="Helical" evidence="5">
    <location>
        <begin position="46"/>
        <end position="70"/>
    </location>
</feature>
<dbReference type="PANTHER" id="PTHR33507:SF3">
    <property type="entry name" value="INNER MEMBRANE PROTEIN YBBJ"/>
    <property type="match status" value="1"/>
</dbReference>